<feature type="compositionally biased region" description="Low complexity" evidence="3">
    <location>
        <begin position="187"/>
        <end position="213"/>
    </location>
</feature>
<accession>A0A3B4VBF6</accession>
<feature type="compositionally biased region" description="Basic and acidic residues" evidence="3">
    <location>
        <begin position="497"/>
        <end position="513"/>
    </location>
</feature>
<feature type="compositionally biased region" description="Basic and acidic residues" evidence="3">
    <location>
        <begin position="2379"/>
        <end position="2400"/>
    </location>
</feature>
<feature type="compositionally biased region" description="Polar residues" evidence="3">
    <location>
        <begin position="2437"/>
        <end position="2451"/>
    </location>
</feature>
<feature type="domain" description="Beta/gamma crystallin 'Greek key'" evidence="4">
    <location>
        <begin position="2747"/>
        <end position="2789"/>
    </location>
</feature>
<reference evidence="5" key="2">
    <citation type="submission" date="2025-09" db="UniProtKB">
        <authorList>
            <consortium name="Ensembl"/>
        </authorList>
    </citation>
    <scope>IDENTIFICATION</scope>
</reference>
<feature type="compositionally biased region" description="Basic and acidic residues" evidence="3">
    <location>
        <begin position="435"/>
        <end position="445"/>
    </location>
</feature>
<feature type="compositionally biased region" description="Basic and acidic residues" evidence="3">
    <location>
        <begin position="1367"/>
        <end position="1379"/>
    </location>
</feature>
<feature type="compositionally biased region" description="Basic and acidic residues" evidence="3">
    <location>
        <begin position="1461"/>
        <end position="1492"/>
    </location>
</feature>
<feature type="domain" description="Beta/gamma crystallin 'Greek key'" evidence="4">
    <location>
        <begin position="3035"/>
        <end position="3079"/>
    </location>
</feature>
<feature type="domain" description="Beta/gamma crystallin 'Greek key'" evidence="4">
    <location>
        <begin position="2945"/>
        <end position="2987"/>
    </location>
</feature>
<keyword evidence="2" id="KW-0677">Repeat</keyword>
<feature type="compositionally biased region" description="Polar residues" evidence="3">
    <location>
        <begin position="2064"/>
        <end position="2080"/>
    </location>
</feature>
<feature type="compositionally biased region" description="Polar residues" evidence="3">
    <location>
        <begin position="1405"/>
        <end position="1422"/>
    </location>
</feature>
<feature type="compositionally biased region" description="Low complexity" evidence="3">
    <location>
        <begin position="2234"/>
        <end position="2243"/>
    </location>
</feature>
<dbReference type="STRING" id="41447.ENSSDUP00000028168"/>
<feature type="compositionally biased region" description="Basic and acidic residues" evidence="3">
    <location>
        <begin position="1925"/>
        <end position="1937"/>
    </location>
</feature>
<dbReference type="Gene3D" id="2.60.20.10">
    <property type="entry name" value="Crystallins"/>
    <property type="match status" value="6"/>
</dbReference>
<evidence type="ECO:0000313" key="5">
    <source>
        <dbReference type="Ensembl" id="ENSSDUP00000028168.1"/>
    </source>
</evidence>
<feature type="domain" description="Beta/gamma crystallin 'Greek key'" evidence="4">
    <location>
        <begin position="2997"/>
        <end position="3034"/>
    </location>
</feature>
<feature type="compositionally biased region" description="Polar residues" evidence="3">
    <location>
        <begin position="554"/>
        <end position="574"/>
    </location>
</feature>
<feature type="domain" description="Beta/gamma crystallin 'Greek key'" evidence="4">
    <location>
        <begin position="2641"/>
        <end position="2673"/>
    </location>
</feature>
<feature type="domain" description="Beta/gamma crystallin 'Greek key'" evidence="4">
    <location>
        <begin position="2601"/>
        <end position="2640"/>
    </location>
</feature>
<organism evidence="5 6">
    <name type="scientific">Seriola dumerili</name>
    <name type="common">Greater amberjack</name>
    <name type="synonym">Caranx dumerili</name>
    <dbReference type="NCBI Taxonomy" id="41447"/>
    <lineage>
        <taxon>Eukaryota</taxon>
        <taxon>Metazoa</taxon>
        <taxon>Chordata</taxon>
        <taxon>Craniata</taxon>
        <taxon>Vertebrata</taxon>
        <taxon>Euteleostomi</taxon>
        <taxon>Actinopterygii</taxon>
        <taxon>Neopterygii</taxon>
        <taxon>Teleostei</taxon>
        <taxon>Neoteleostei</taxon>
        <taxon>Acanthomorphata</taxon>
        <taxon>Carangaria</taxon>
        <taxon>Carangiformes</taxon>
        <taxon>Carangidae</taxon>
        <taxon>Seriola</taxon>
    </lineage>
</organism>
<feature type="compositionally biased region" description="Polar residues" evidence="3">
    <location>
        <begin position="417"/>
        <end position="428"/>
    </location>
</feature>
<evidence type="ECO:0000256" key="1">
    <source>
        <dbReference type="ARBA" id="ARBA00009646"/>
    </source>
</evidence>
<sequence>MSKSSTLKVKKLFKFKSPDKENKELNRSGSLKDGDKSGTVPPSPGPFSPGDSATSPDGVVPISPKEKKGRRLLPFKLKRKKSKHKAEGGEVFFPETDELDSFNSQVSYDQMSVSTEYSFRTESEWDPDSESTSMISFDMTQPISPASPSKFPTSPSKNPEEKRGVFDRLSSFFNSKRKKSRSRQHSDASTDASSPTSPLSPLSPLSQHSPISQQEDGLKTPTPSRKDSDLMGSHRGETRTGAEGDDTLSQGSGLSASSVISVRRDEAELPFADSDSSGRSSVREVIVCRVSTASGEGNSGNVTPTTPTTPTSIGLAAASRPRADASSELGFAASVVEEVSKRLQVHLEESMLMNTEGSSEDSTFTPTTPTTFKIPLSKTAEAPKSPNLTSISLASKKTCVRVGEKGHSTALTGIRLGSQSSTSHLITTQEEDESEREKENSEARRRAQIFSWETTATAWSPSPETEEIPRGDSPVRLHKAIWVETHLGEEEEEGEGEGEKEKDIAKEREEGYRADSPPVLAIPVIVIPEDDSVAQGTEDGPSTPSEALPPGGSSPDSAISLAVTTGEFQTSSPQPEEPDTGTGSKQNSLQEKRRPRELRVTRKTVNLPSKHKVSGQKGCVSPEPGSHENEAAGEDYSTDSTSKTSDTTQVKLLPNLQNNNNAELKGANLEPRTTKDETTLCDTNTAALLAKEKTDSEACDVDDTSASSNMYRAKSRVLGSGVTSPEANQDIPSKRGLKAAAESRHTTASGAKTPSPAAGSRAKNVTTKAKGSAEGTKQGTSSGIPPQREDSAEKTASMLPALKDHSSSSVTSSKSKIPKRSSSDADVKSPVTPDKTSVTDAAAATSKLQKQPKTKESLKSPVPATKAGRKPSFEEAKGGKSVSGDMSPTKNTYRTGTKLVKEKSDEDSSSVNLVNGMEKDYKESSVKAGPPLDKEGLDVKKQPPKHLENNASLATKTRLPISSPTRKKNDDITRAAGTSSKKVSSGQTDSDRPKKSPDQQEVPPGERPVSDIASLHSESPSKGGMPPTRPSKHLSQRSHEESDIPTSCVSPPPIKQEKTVSSRLSKQSDNIKQHQKSPVKESADPSLSVSKLPTRGQRSSNKIKTRKPLHSSTETSASTSTSTQESSQSADTETAVKAADSVVVNRVEEKEEHIIKLTDKQSSTSEIKLEGKEINQLERITSPTTGEISKIQPKQNNDGIITANAQVEVTPAAEPVSKLLCSSGAAKANPAHFPVTDINNVETDRRGRQHEAKQQAHMESSLENVSLMQSDNTTQEQKTAQIISNIKPDLIQEEEPNSAVLPQVTKPAHEDVTDMSTKPAVGDGILSDIMTHSDEEGVMPDNVSLKAKTEVSAKEEDNTNNLPAKLASKDQDAEPKDELSANSCVSVDAKLANTEQQKENGLLKDQTTNIIPENDRLPSTSGKDSVKNVEVEEKSKEEVGTKPSEALDIQTEAVTVCELPKNVENKPDKEPLLLAGEFERQEKDSKPNEKLNDAAVESTDSQSSRIEELKGTTTVDEAEKDITKAEKPYGLSSEEKCLQPDSEEEPQTVVTETLEEKRTEAEQERRVFRETTASVEDTKHECAILLKENAQSGCKETQRVEQQRMASTVKNEQEPKRLPTRDDVKNDNTNEEDKHANGLKESQTLNIKARSTKMRGGVGNKEEKSLPNEVSNETAQSNQEDKKALTEDIKKTEGKVYKSAESKCPNAKLEPKPEAQNVPEKKTPEMDRPQKALSGESTEEKTETKASSVKSVVNETAAVSADSEVNIQQDQRSIIVGDTEDITKLDKNKSTESKCPNSKLDQEPERVRTQVQEKTMKSQETDKTRELNSVRTSTERTKDKTEIKDSSVKETGDEAVVRDQKSVIGRNQIKSREKGEKKKPTESKHPKSNIKPETARAKALEKTRENQNVKTDITQECTSINTSAKDSKEKIETKDSSVKSLTKTPTANAKHEVTNQQVQKTKIVGDQHEDITKLEKNKLTESKCSNTDLKQEPEKVRTEKTSENLKVEITKTQSAEATTEKTETKDSSLKSLVNVSTQKHGKSSVVRDEYVEKPETDTDRSTDSKAPNGSQQQKPMTVTKGSLEATKDAKLPEESSVSATEKVVSKSDKMQNQKSLVKECGQGQNEVTKPQQQQINVSKTDVSQESDPVSVKDVSSKKVGGEQIDKSNVILDKIPISTDIQKNEEDIQERTKTGSGLKQGVQTSREDNILNLSDQQKPTKLMLNGSSFLPDAAKPSSPSQSLPLKKESPSSWLDVEHNQKQKKEHKKRLNASASEDESLEPDEFEDFIKSIKEGGIPFSFPPKRHIRKKSPSPPFAMPAIKEDHFEKTFNPEEFQFGLRKNGISFRDPSPAMVIKQKAANRKGRTLGKRAQDNALPTSTDKKESLDEVEGKDGGGTKAEAEGQSNGEEPGKLTSRLGRISILSSLLSSSRKNKEETTSASNSSLTSKQLQDLPSVGKKAVVDSPLPGATADKEGVKSTDHGPLMGGGRGTVGESALSPSSPPSLPTFSEVKLPDHLEKYMKDKRDSEASQGSTNPTKTNLNPEGKTVMDPASVAGVDVDVKGPAALPPTTKSSQQNSQNGLSTKSTKSKIPAVRGFHKRPGKIVVHEHAQFGGEALEFYSDVEDATTMKLSPIISVRVIRGCWLLYEKPGFQGRIIALEEGPTEQIVNIWADEGAPTTLDQTGQPVPAAPMVIGSLRLAVRDYNIPRIDLFSEVNGLGRVASYCEDTVEIGSYGIPQTTGSIKVHSGVWLVYTDPGFGGFVGVLEVGEYPCPETWGFSDPFVGSLRPLRMGAIRVEHPHEVKALVFEKPDFVGECIEVDGDVYDLQEQTEEETDKPEEKKKTLPTVGSIKILGGLWVGYLEADFEGQQYILEEGEYPHCSDWGGSEDGLQSLRPVCTDFLSPHVKLFSERNLNELGLNVDLLGPVLNMEDVSHGIKTQSANVMGGVWVGFEKPGFNGELYVLEKGLYTSPEDWGAQNFKISSIQPVFHDMLMGSTKFKVQLYSEPDFQGRLVALEDSAAALEEDFMPRSCKVLAGSWAAYEGARFTDNMYVLEEGEYPNTLAMGFLSSDSTIRSLQPNGHEFSLPSIILFSKVGCSGRRVVLTSGTVNLLQAGLDARIRSLVVEGGMWVLYEGSNYRGRQLLLRPSEVGDLSKLSSWKQVGSLRPLLQKQMYFCLRNRETGCVMSLTGTLDDIKLMRVQAVEETGGVEQVWLYRDGQLTCKLVEDCCLETSGSMMMAGCRLCVSPERGKDNQLWSITADGLVRCHLNPDLVLEVKGGQQYDKNQVILNTFDERKLNQRWTLEIL</sequence>
<feature type="compositionally biased region" description="Basic and acidic residues" evidence="3">
    <location>
        <begin position="1679"/>
        <end position="1701"/>
    </location>
</feature>
<feature type="compositionally biased region" description="Basic and acidic residues" evidence="3">
    <location>
        <begin position="989"/>
        <end position="998"/>
    </location>
</feature>
<feature type="region of interest" description="Disordered" evidence="3">
    <location>
        <begin position="290"/>
        <end position="323"/>
    </location>
</feature>
<feature type="compositionally biased region" description="Basic and acidic residues" evidence="3">
    <location>
        <begin position="590"/>
        <end position="600"/>
    </location>
</feature>
<feature type="region of interest" description="Disordered" evidence="3">
    <location>
        <begin position="2340"/>
        <end position="2589"/>
    </location>
</feature>
<dbReference type="SUPFAM" id="SSF50370">
    <property type="entry name" value="Ricin B-like lectins"/>
    <property type="match status" value="1"/>
</dbReference>
<feature type="compositionally biased region" description="Basic and acidic residues" evidence="3">
    <location>
        <begin position="932"/>
        <end position="948"/>
    </location>
</feature>
<feature type="compositionally biased region" description="Basic and acidic residues" evidence="3">
    <location>
        <begin position="224"/>
        <end position="242"/>
    </location>
</feature>
<feature type="region of interest" description="Disordered" evidence="3">
    <location>
        <begin position="716"/>
        <end position="1138"/>
    </location>
</feature>
<feature type="compositionally biased region" description="Low complexity" evidence="3">
    <location>
        <begin position="517"/>
        <end position="527"/>
    </location>
</feature>
<dbReference type="OMA" id="DWDPHSE"/>
<feature type="compositionally biased region" description="Basic and acidic residues" evidence="3">
    <location>
        <begin position="2045"/>
        <end position="2063"/>
    </location>
</feature>
<evidence type="ECO:0000256" key="3">
    <source>
        <dbReference type="SAM" id="MobiDB-lite"/>
    </source>
</evidence>
<feature type="compositionally biased region" description="Basic and acidic residues" evidence="3">
    <location>
        <begin position="1554"/>
        <end position="1569"/>
    </location>
</feature>
<feature type="compositionally biased region" description="Basic and acidic residues" evidence="3">
    <location>
        <begin position="1781"/>
        <end position="1792"/>
    </location>
</feature>
<dbReference type="Proteomes" id="UP000261420">
    <property type="component" value="Unplaced"/>
</dbReference>
<feature type="compositionally biased region" description="Polar residues" evidence="3">
    <location>
        <begin position="451"/>
        <end position="463"/>
    </location>
</feature>
<feature type="compositionally biased region" description="Basic and acidic residues" evidence="3">
    <location>
        <begin position="1814"/>
        <end position="1861"/>
    </location>
</feature>
<dbReference type="PROSITE" id="PS50915">
    <property type="entry name" value="CRYSTALLIN_BETA_GAMMA"/>
    <property type="match status" value="9"/>
</dbReference>
<dbReference type="Ensembl" id="ENSSDUT00000028659.1">
    <property type="protein sequence ID" value="ENSSDUP00000028168.1"/>
    <property type="gene ID" value="ENSSDUG00000020319.1"/>
</dbReference>
<feature type="compositionally biased region" description="Low complexity" evidence="3">
    <location>
        <begin position="2414"/>
        <end position="2429"/>
    </location>
</feature>
<feature type="compositionally biased region" description="Polar residues" evidence="3">
    <location>
        <begin position="1938"/>
        <end position="1947"/>
    </location>
</feature>
<dbReference type="PANTHER" id="PTHR11818:SF2">
    <property type="entry name" value="BETA_GAMMA CRYSTALLIN DOMAIN-CONTAINING PROTEIN 1"/>
    <property type="match status" value="1"/>
</dbReference>
<evidence type="ECO:0000313" key="6">
    <source>
        <dbReference type="Proteomes" id="UP000261420"/>
    </source>
</evidence>
<feature type="compositionally biased region" description="Basic residues" evidence="3">
    <location>
        <begin position="2358"/>
        <end position="2367"/>
    </location>
</feature>
<feature type="domain" description="Beta/gamma crystallin 'Greek key'" evidence="4">
    <location>
        <begin position="3126"/>
        <end position="3167"/>
    </location>
</feature>
<feature type="region of interest" description="Disordered" evidence="3">
    <location>
        <begin position="1592"/>
        <end position="1750"/>
    </location>
</feature>
<feature type="compositionally biased region" description="Basic residues" evidence="3">
    <location>
        <begin position="67"/>
        <end position="84"/>
    </location>
</feature>
<comment type="similarity">
    <text evidence="1">Belongs to the beta/gamma-crystallin family.</text>
</comment>
<dbReference type="SMART" id="SM00458">
    <property type="entry name" value="RICIN"/>
    <property type="match status" value="1"/>
</dbReference>
<feature type="region of interest" description="Disordered" evidence="3">
    <location>
        <begin position="113"/>
        <end position="259"/>
    </location>
</feature>
<feature type="compositionally biased region" description="Basic and acidic residues" evidence="3">
    <location>
        <begin position="18"/>
        <end position="36"/>
    </location>
</feature>
<keyword evidence="6" id="KW-1185">Reference proteome</keyword>
<feature type="compositionally biased region" description="Basic and acidic residues" evidence="3">
    <location>
        <begin position="1963"/>
        <end position="1981"/>
    </location>
</feature>
<feature type="compositionally biased region" description="Basic and acidic residues" evidence="3">
    <location>
        <begin position="2018"/>
        <end position="2028"/>
    </location>
</feature>
<protein>
    <submittedName>
        <fullName evidence="5">Crystallin beta-gamma domain containing 1a</fullName>
    </submittedName>
</protein>
<feature type="compositionally biased region" description="Basic and acidic residues" evidence="3">
    <location>
        <begin position="1709"/>
        <end position="1730"/>
    </location>
</feature>
<dbReference type="Pfam" id="PF00652">
    <property type="entry name" value="Ricin_B_lectin"/>
    <property type="match status" value="1"/>
</dbReference>
<feature type="compositionally biased region" description="Basic and acidic residues" evidence="3">
    <location>
        <begin position="1348"/>
        <end position="1357"/>
    </location>
</feature>
<evidence type="ECO:0000256" key="2">
    <source>
        <dbReference type="ARBA" id="ARBA00022737"/>
    </source>
</evidence>
<proteinExistence type="inferred from homology"/>
<feature type="compositionally biased region" description="Polar residues" evidence="3">
    <location>
        <begin position="884"/>
        <end position="895"/>
    </location>
</feature>
<feature type="compositionally biased region" description="Polar residues" evidence="3">
    <location>
        <begin position="1668"/>
        <end position="1678"/>
    </location>
</feature>
<dbReference type="SMART" id="SM00247">
    <property type="entry name" value="XTALbg"/>
    <property type="match status" value="6"/>
</dbReference>
<feature type="compositionally biased region" description="Low complexity" evidence="3">
    <location>
        <begin position="638"/>
        <end position="648"/>
    </location>
</feature>
<dbReference type="InterPro" id="IPR001064">
    <property type="entry name" value="Beta/gamma_crystallin"/>
</dbReference>
<feature type="compositionally biased region" description="Basic and acidic residues" evidence="3">
    <location>
        <begin position="1870"/>
        <end position="1885"/>
    </location>
</feature>
<reference evidence="5" key="1">
    <citation type="submission" date="2025-08" db="UniProtKB">
        <authorList>
            <consortium name="Ensembl"/>
        </authorList>
    </citation>
    <scope>IDENTIFICATION</scope>
</reference>
<dbReference type="GeneTree" id="ENSGT00940000155695"/>
<evidence type="ECO:0000259" key="4">
    <source>
        <dbReference type="PROSITE" id="PS50915"/>
    </source>
</evidence>
<dbReference type="PANTHER" id="PTHR11818">
    <property type="entry name" value="BETA/GAMMA CRYSTALLIN"/>
    <property type="match status" value="1"/>
</dbReference>
<feature type="compositionally biased region" description="Polar residues" evidence="3">
    <location>
        <begin position="976"/>
        <end position="988"/>
    </location>
</feature>
<feature type="compositionally biased region" description="Basic and acidic residues" evidence="3">
    <location>
        <begin position="1611"/>
        <end position="1638"/>
    </location>
</feature>
<feature type="region of interest" description="Disordered" evidence="3">
    <location>
        <begin position="18"/>
        <end position="90"/>
    </location>
</feature>
<feature type="compositionally biased region" description="Polar residues" evidence="3">
    <location>
        <begin position="721"/>
        <end position="731"/>
    </location>
</feature>
<feature type="compositionally biased region" description="Low complexity" evidence="3">
    <location>
        <begin position="303"/>
        <end position="323"/>
    </location>
</feature>
<feature type="domain" description="Beta/gamma crystallin 'Greek key'" evidence="4">
    <location>
        <begin position="2854"/>
        <end position="2896"/>
    </location>
</feature>
<dbReference type="InterPro" id="IPR011024">
    <property type="entry name" value="G_crystallin-like"/>
</dbReference>
<feature type="compositionally biased region" description="Polar residues" evidence="3">
    <location>
        <begin position="949"/>
        <end position="964"/>
    </location>
</feature>
<dbReference type="Gene3D" id="2.80.10.50">
    <property type="match status" value="1"/>
</dbReference>
<feature type="compositionally biased region" description="Polar residues" evidence="3">
    <location>
        <begin position="130"/>
        <end position="157"/>
    </location>
</feature>
<feature type="compositionally biased region" description="Basic and acidic residues" evidence="3">
    <location>
        <begin position="2470"/>
        <end position="2479"/>
    </location>
</feature>
<feature type="compositionally biased region" description="Polar residues" evidence="3">
    <location>
        <begin position="1061"/>
        <end position="1070"/>
    </location>
</feature>
<feature type="compositionally biased region" description="Polar residues" evidence="3">
    <location>
        <begin position="2193"/>
        <end position="2203"/>
    </location>
</feature>
<feature type="region of interest" description="Disordered" evidence="3">
    <location>
        <begin position="411"/>
        <end position="678"/>
    </location>
</feature>
<feature type="compositionally biased region" description="Basic and acidic residues" evidence="3">
    <location>
        <begin position="1424"/>
        <end position="1440"/>
    </location>
</feature>
<dbReference type="SUPFAM" id="SSF49695">
    <property type="entry name" value="gamma-Crystallin-like"/>
    <property type="match status" value="3"/>
</dbReference>
<feature type="compositionally biased region" description="Basic and acidic residues" evidence="3">
    <location>
        <begin position="1893"/>
        <end position="1907"/>
    </location>
</feature>
<feature type="region of interest" description="Disordered" evidence="3">
    <location>
        <begin position="1460"/>
        <end position="1572"/>
    </location>
</feature>
<feature type="compositionally biased region" description="Basic and acidic residues" evidence="3">
    <location>
        <begin position="1989"/>
        <end position="2009"/>
    </location>
</feature>
<feature type="region of interest" description="Disordered" evidence="3">
    <location>
        <begin position="2177"/>
        <end position="2282"/>
    </location>
</feature>
<feature type="compositionally biased region" description="Polar residues" evidence="3">
    <location>
        <begin position="2122"/>
        <end position="2145"/>
    </location>
</feature>
<feature type="compositionally biased region" description="Polar residues" evidence="3">
    <location>
        <begin position="1085"/>
        <end position="1100"/>
    </location>
</feature>
<feature type="compositionally biased region" description="Polar residues" evidence="3">
    <location>
        <begin position="763"/>
        <end position="784"/>
    </location>
</feature>
<feature type="compositionally biased region" description="Basic and acidic residues" evidence="3">
    <location>
        <begin position="1520"/>
        <end position="1538"/>
    </location>
</feature>
<feature type="region of interest" description="Disordered" evidence="3">
    <location>
        <begin position="1776"/>
        <end position="2162"/>
    </location>
</feature>
<feature type="compositionally biased region" description="Polar residues" evidence="3">
    <location>
        <begin position="2569"/>
        <end position="2585"/>
    </location>
</feature>
<dbReference type="Pfam" id="PF00030">
    <property type="entry name" value="Crystall"/>
    <property type="match status" value="6"/>
</dbReference>
<feature type="compositionally biased region" description="Basic and acidic residues" evidence="3">
    <location>
        <begin position="2244"/>
        <end position="2261"/>
    </location>
</feature>
<feature type="region of interest" description="Disordered" evidence="3">
    <location>
        <begin position="2295"/>
        <end position="2318"/>
    </location>
</feature>
<feature type="compositionally biased region" description="Low complexity" evidence="3">
    <location>
        <begin position="1111"/>
        <end position="1133"/>
    </location>
</feature>
<dbReference type="InterPro" id="IPR050252">
    <property type="entry name" value="Beta/Gamma-Crystallin"/>
</dbReference>
<feature type="compositionally biased region" description="Polar residues" evidence="3">
    <location>
        <begin position="2528"/>
        <end position="2541"/>
    </location>
</feature>
<feature type="compositionally biased region" description="Polar residues" evidence="3">
    <location>
        <begin position="247"/>
        <end position="259"/>
    </location>
</feature>
<dbReference type="InterPro" id="IPR000772">
    <property type="entry name" value="Ricin_B_lectin"/>
</dbReference>
<name>A0A3B4VBF6_SERDU</name>
<feature type="region of interest" description="Disordered" evidence="3">
    <location>
        <begin position="1348"/>
        <end position="1447"/>
    </location>
</feature>
<feature type="compositionally biased region" description="Basic and acidic residues" evidence="3">
    <location>
        <begin position="2511"/>
        <end position="2527"/>
    </location>
</feature>
<feature type="compositionally biased region" description="Basic and acidic residues" evidence="3">
    <location>
        <begin position="2181"/>
        <end position="2192"/>
    </location>
</feature>
<feature type="domain" description="Beta/gamma crystallin 'Greek key'" evidence="4">
    <location>
        <begin position="2801"/>
        <end position="2853"/>
    </location>
</feature>
<feature type="compositionally biased region" description="Polar residues" evidence="3">
    <location>
        <begin position="1908"/>
        <end position="1924"/>
    </location>
</feature>
<feature type="compositionally biased region" description="Polar residues" evidence="3">
    <location>
        <begin position="291"/>
        <end position="302"/>
    </location>
</feature>
<dbReference type="PROSITE" id="PS50231">
    <property type="entry name" value="RICIN_B_LECTIN"/>
    <property type="match status" value="1"/>
</dbReference>
<dbReference type="InterPro" id="IPR035992">
    <property type="entry name" value="Ricin_B-like_lectins"/>
</dbReference>